<organism evidence="10 11">
    <name type="scientific">Candidatus Amphirhobacter heronislandensis</name>
    <dbReference type="NCBI Taxonomy" id="1732024"/>
    <lineage>
        <taxon>Bacteria</taxon>
        <taxon>Pseudomonadati</taxon>
        <taxon>Pseudomonadota</taxon>
        <taxon>Gammaproteobacteria</taxon>
        <taxon>Candidatus Tethybacterales</taxon>
        <taxon>Candidatus Tethybacteraceae</taxon>
        <taxon>Candidatus Amphirhobacter</taxon>
    </lineage>
</organism>
<dbReference type="GO" id="GO:0043190">
    <property type="term" value="C:ATP-binding cassette (ABC) transporter complex"/>
    <property type="evidence" value="ECO:0007669"/>
    <property type="project" value="TreeGrafter"/>
</dbReference>
<dbReference type="AlphaFoldDB" id="A0A930XYH6"/>
<evidence type="ECO:0000256" key="5">
    <source>
        <dbReference type="ARBA" id="ARBA00022692"/>
    </source>
</evidence>
<feature type="transmembrane region" description="Helical" evidence="9">
    <location>
        <begin position="12"/>
        <end position="34"/>
    </location>
</feature>
<dbReference type="GO" id="GO:0015920">
    <property type="term" value="P:lipopolysaccharide transport"/>
    <property type="evidence" value="ECO:0007669"/>
    <property type="project" value="TreeGrafter"/>
</dbReference>
<protein>
    <submittedName>
        <fullName evidence="10">LptF/LptG family permease</fullName>
    </submittedName>
</protein>
<dbReference type="Pfam" id="PF03739">
    <property type="entry name" value="LptF_LptG"/>
    <property type="match status" value="1"/>
</dbReference>
<comment type="function">
    <text evidence="1">Part of the ABC transporter complex LptBFG involved in the translocation of lipopolysaccharide (LPS) from the inner membrane to the outer membrane.</text>
</comment>
<feature type="transmembrane region" description="Helical" evidence="9">
    <location>
        <begin position="334"/>
        <end position="355"/>
    </location>
</feature>
<evidence type="ECO:0000256" key="7">
    <source>
        <dbReference type="ARBA" id="ARBA00023136"/>
    </source>
</evidence>
<dbReference type="InterPro" id="IPR005495">
    <property type="entry name" value="LptG/LptF_permease"/>
</dbReference>
<keyword evidence="5 9" id="KW-0812">Transmembrane</keyword>
<dbReference type="EMBL" id="JADHEI010000050">
    <property type="protein sequence ID" value="MBF2735729.1"/>
    <property type="molecule type" value="Genomic_DNA"/>
</dbReference>
<accession>A0A930XYH6</accession>
<feature type="transmembrane region" description="Helical" evidence="9">
    <location>
        <begin position="277"/>
        <end position="292"/>
    </location>
</feature>
<comment type="subcellular location">
    <subcellularLocation>
        <location evidence="2">Cell membrane</location>
        <topology evidence="2">Multi-pass membrane protein</topology>
    </subcellularLocation>
</comment>
<evidence type="ECO:0000256" key="3">
    <source>
        <dbReference type="ARBA" id="ARBA00007725"/>
    </source>
</evidence>
<keyword evidence="4" id="KW-1003">Cell membrane</keyword>
<feature type="transmembrane region" description="Helical" evidence="9">
    <location>
        <begin position="54"/>
        <end position="77"/>
    </location>
</feature>
<dbReference type="Proteomes" id="UP000604381">
    <property type="component" value="Unassembled WGS sequence"/>
</dbReference>
<evidence type="ECO:0000256" key="4">
    <source>
        <dbReference type="ARBA" id="ARBA00022475"/>
    </source>
</evidence>
<proteinExistence type="inferred from homology"/>
<evidence type="ECO:0000313" key="11">
    <source>
        <dbReference type="Proteomes" id="UP000604381"/>
    </source>
</evidence>
<keyword evidence="6 9" id="KW-1133">Transmembrane helix</keyword>
<feature type="transmembrane region" description="Helical" evidence="9">
    <location>
        <begin position="97"/>
        <end position="120"/>
    </location>
</feature>
<evidence type="ECO:0000256" key="2">
    <source>
        <dbReference type="ARBA" id="ARBA00004651"/>
    </source>
</evidence>
<evidence type="ECO:0000256" key="1">
    <source>
        <dbReference type="ARBA" id="ARBA00002265"/>
    </source>
</evidence>
<evidence type="ECO:0000256" key="8">
    <source>
        <dbReference type="ARBA" id="ARBA00026081"/>
    </source>
</evidence>
<keyword evidence="7 9" id="KW-0472">Membrane</keyword>
<evidence type="ECO:0000256" key="9">
    <source>
        <dbReference type="SAM" id="Phobius"/>
    </source>
</evidence>
<dbReference type="PANTHER" id="PTHR33529">
    <property type="entry name" value="SLR0882 PROTEIN-RELATED"/>
    <property type="match status" value="1"/>
</dbReference>
<feature type="transmembrane region" description="Helical" evidence="9">
    <location>
        <begin position="304"/>
        <end position="322"/>
    </location>
</feature>
<evidence type="ECO:0000256" key="6">
    <source>
        <dbReference type="ARBA" id="ARBA00022989"/>
    </source>
</evidence>
<gene>
    <name evidence="10" type="ORF">ISN26_06630</name>
</gene>
<reference evidence="10" key="1">
    <citation type="submission" date="2020-10" db="EMBL/GenBank/DDBJ databases">
        <title>An improved Amphimedon queenslandica hologenome assembly reveals how three proteobacterial symbionts can extend the metabolic phenotypic of their marine sponge host.</title>
        <authorList>
            <person name="Degnan B."/>
            <person name="Degnan S."/>
            <person name="Xiang X."/>
        </authorList>
    </citation>
    <scope>NUCLEOTIDE SEQUENCE</scope>
    <source>
        <strain evidence="10">AqS2</strain>
    </source>
</reference>
<keyword evidence="11" id="KW-1185">Reference proteome</keyword>
<dbReference type="PANTHER" id="PTHR33529:SF2">
    <property type="entry name" value="LIPOPOLYSACCHARIDE EXPORT SYSTEM PERMEASE PROTEIN LPTG"/>
    <property type="match status" value="1"/>
</dbReference>
<comment type="caution">
    <text evidence="10">The sequence shown here is derived from an EMBL/GenBank/DDBJ whole genome shotgun (WGS) entry which is preliminary data.</text>
</comment>
<comment type="similarity">
    <text evidence="3">Belongs to the LptF/LptG family.</text>
</comment>
<name>A0A930XYH6_9GAMM</name>
<evidence type="ECO:0000313" key="10">
    <source>
        <dbReference type="EMBL" id="MBF2735729.1"/>
    </source>
</evidence>
<comment type="subunit">
    <text evidence="8">Component of the lipopolysaccharide transport and assembly complex. The LptBFG transporter is composed of two ATP-binding proteins (LptB) and two transmembrane proteins (LptF and LptG).</text>
</comment>
<sequence length="358" mass="37812">MSGILFRHFLRHQVRTSCFVTLAVLGLFFVLTLLENLGDAGVGPLAALQATILAMPAVLHAALPACAALGCAVSLALLDGRRELAMMRILGLRRRRLLLWIALASLLWVALHAATAELLLPKSAALSRDLESQRSGSLVTAADSVWLKTADGYARLDLVTPQGGLLRDVWIFAYAGPEGAGGLRSVRRARWASYANEEWSLNDVDEAVVSPGGWSFAFAPLAPWDGGPDPSLLASFAIPPASLALGKLRELAASLRALEQNTVQLDLLIWSRLGDELALVGLALAMLSLARFRTRSSPGATRGAVIAAIVAVLLFHYFQIIAKQAAVDVGLPGAAGALLPLAGLVPLALAGRLFASRA</sequence>